<dbReference type="EMBL" id="FIZY01000041">
    <property type="protein sequence ID" value="CZF85692.1"/>
    <property type="molecule type" value="Genomic_DNA"/>
</dbReference>
<reference evidence="2" key="1">
    <citation type="submission" date="2016-02" db="EMBL/GenBank/DDBJ databases">
        <authorList>
            <person name="Rodrigo-Torres Lidia"/>
            <person name="Arahal R.David."/>
        </authorList>
    </citation>
    <scope>NUCLEOTIDE SEQUENCE [LARGE SCALE GENOMIC DNA]</scope>
    <source>
        <strain evidence="2">CECT 8713</strain>
    </source>
</reference>
<keyword evidence="2" id="KW-1185">Reference proteome</keyword>
<sequence length="67" mass="7643">MRGQNSKSANVKTRGKPASILAYQRWFFSFIALQKNDLYQPLIKHISALVRNTGMAYLLSPLPQHIL</sequence>
<name>A0A128FFY2_9GAMM</name>
<protein>
    <submittedName>
        <fullName evidence="1">Uncharacterized protein</fullName>
    </submittedName>
</protein>
<dbReference type="Proteomes" id="UP000073601">
    <property type="component" value="Unassembled WGS sequence"/>
</dbReference>
<evidence type="ECO:0000313" key="1">
    <source>
        <dbReference type="EMBL" id="CZF85692.1"/>
    </source>
</evidence>
<dbReference type="AlphaFoldDB" id="A0A128FFY2"/>
<gene>
    <name evidence="1" type="ORF">GMA8713_03726</name>
</gene>
<accession>A0A128FFY2</accession>
<proteinExistence type="predicted"/>
<organism evidence="1 2">
    <name type="scientific">Grimontia marina</name>
    <dbReference type="NCBI Taxonomy" id="646534"/>
    <lineage>
        <taxon>Bacteria</taxon>
        <taxon>Pseudomonadati</taxon>
        <taxon>Pseudomonadota</taxon>
        <taxon>Gammaproteobacteria</taxon>
        <taxon>Vibrionales</taxon>
        <taxon>Vibrionaceae</taxon>
        <taxon>Grimontia</taxon>
    </lineage>
</organism>
<evidence type="ECO:0000313" key="2">
    <source>
        <dbReference type="Proteomes" id="UP000073601"/>
    </source>
</evidence>